<reference evidence="3 4" key="1">
    <citation type="submission" date="2019-08" db="EMBL/GenBank/DDBJ databases">
        <title>Amphibian skin-associated Pigmentiphaga: genome sequence and occurrence across geography and hosts.</title>
        <authorList>
            <person name="Bletz M.C."/>
            <person name="Bunk B."/>
            <person name="Sproeer C."/>
            <person name="Biwer P."/>
            <person name="Reiter S."/>
            <person name="Rabemananjara F.C.E."/>
            <person name="Schulz S."/>
            <person name="Overmann J."/>
            <person name="Vences M."/>
        </authorList>
    </citation>
    <scope>NUCLEOTIDE SEQUENCE [LARGE SCALE GENOMIC DNA]</scope>
    <source>
        <strain evidence="3 4">Mada1488</strain>
    </source>
</reference>
<dbReference type="EMBL" id="CP043046">
    <property type="protein sequence ID" value="QEI04707.1"/>
    <property type="molecule type" value="Genomic_DNA"/>
</dbReference>
<evidence type="ECO:0000256" key="1">
    <source>
        <dbReference type="SAM" id="SignalP"/>
    </source>
</evidence>
<evidence type="ECO:0000313" key="3">
    <source>
        <dbReference type="EMBL" id="QEI04707.1"/>
    </source>
</evidence>
<gene>
    <name evidence="3" type="ORF">FXN63_01755</name>
</gene>
<dbReference type="RefSeq" id="WP_148812271.1">
    <property type="nucleotide sequence ID" value="NZ_CP043046.1"/>
</dbReference>
<accession>A0A5C0AWK2</accession>
<dbReference type="SUPFAM" id="SSF53474">
    <property type="entry name" value="alpha/beta-Hydrolases"/>
    <property type="match status" value="1"/>
</dbReference>
<feature type="signal peptide" evidence="1">
    <location>
        <begin position="1"/>
        <end position="26"/>
    </location>
</feature>
<keyword evidence="1" id="KW-0732">Signal</keyword>
<evidence type="ECO:0000313" key="4">
    <source>
        <dbReference type="Proteomes" id="UP000325161"/>
    </source>
</evidence>
<dbReference type="KEGG" id="pacr:FXN63_01755"/>
<dbReference type="InterPro" id="IPR000073">
    <property type="entry name" value="AB_hydrolase_1"/>
</dbReference>
<evidence type="ECO:0000259" key="2">
    <source>
        <dbReference type="Pfam" id="PF12697"/>
    </source>
</evidence>
<dbReference type="OrthoDB" id="5380819at2"/>
<dbReference type="PANTHER" id="PTHR43194">
    <property type="entry name" value="HYDROLASE ALPHA/BETA FOLD FAMILY"/>
    <property type="match status" value="1"/>
</dbReference>
<dbReference type="Gene3D" id="3.40.50.1820">
    <property type="entry name" value="alpha/beta hydrolase"/>
    <property type="match status" value="1"/>
</dbReference>
<organism evidence="3 4">
    <name type="scientific">Pigmentiphaga aceris</name>
    <dbReference type="NCBI Taxonomy" id="1940612"/>
    <lineage>
        <taxon>Bacteria</taxon>
        <taxon>Pseudomonadati</taxon>
        <taxon>Pseudomonadota</taxon>
        <taxon>Betaproteobacteria</taxon>
        <taxon>Burkholderiales</taxon>
        <taxon>Alcaligenaceae</taxon>
        <taxon>Pigmentiphaga</taxon>
    </lineage>
</organism>
<feature type="domain" description="AB hydrolase-1" evidence="2">
    <location>
        <begin position="47"/>
        <end position="291"/>
    </location>
</feature>
<protein>
    <submittedName>
        <fullName evidence="3">Alpha/beta hydrolase</fullName>
    </submittedName>
</protein>
<dbReference type="Proteomes" id="UP000325161">
    <property type="component" value="Chromosome"/>
</dbReference>
<dbReference type="GO" id="GO:0016787">
    <property type="term" value="F:hydrolase activity"/>
    <property type="evidence" value="ECO:0007669"/>
    <property type="project" value="UniProtKB-KW"/>
</dbReference>
<proteinExistence type="predicted"/>
<keyword evidence="4" id="KW-1185">Reference proteome</keyword>
<keyword evidence="3" id="KW-0378">Hydrolase</keyword>
<name>A0A5C0AWK2_9BURK</name>
<feature type="chain" id="PRO_5022818439" evidence="1">
    <location>
        <begin position="27"/>
        <end position="298"/>
    </location>
</feature>
<dbReference type="AlphaFoldDB" id="A0A5C0AWK2"/>
<dbReference type="InterPro" id="IPR029058">
    <property type="entry name" value="AB_hydrolase_fold"/>
</dbReference>
<dbReference type="Pfam" id="PF12697">
    <property type="entry name" value="Abhydrolase_6"/>
    <property type="match status" value="1"/>
</dbReference>
<sequence>MRHLSLAAVFATSLLLTPTVIPVAQAADTAATGNRFSVQVEGQGPDVILVPGLGSGPAVWTATVAQLKATRRVHVIRVAGFAGEAPGANANGDIAAPLAEQLARYIDAGKLKSPAVIGHSLGGEVALMLAARHPDAVGRVMVVDALPFYSLLLDPTSTADSMKPRAAVFRDAMLAAPPEQAAAVQTATMARLIKTADARPAIVAAAQQSDRSVLARATYEIMTTDLRPELSRIRAPLTVVYAHDKAYGFSPAQVDANFRTVYAQAKTARFVRVDDSFHFVMIDQPKAFAQAVEAFLAN</sequence>
<dbReference type="PANTHER" id="PTHR43194:SF5">
    <property type="entry name" value="PIMELOYL-[ACYL-CARRIER PROTEIN] METHYL ESTER ESTERASE"/>
    <property type="match status" value="1"/>
</dbReference>
<dbReference type="InterPro" id="IPR050228">
    <property type="entry name" value="Carboxylesterase_BioH"/>
</dbReference>